<dbReference type="VEuPathDB" id="FungiDB:RO3G_00785"/>
<dbReference type="EMBL" id="CH476732">
    <property type="protein sequence ID" value="EIE76081.1"/>
    <property type="molecule type" value="Genomic_DNA"/>
</dbReference>
<keyword evidence="2" id="KW-1185">Reference proteome</keyword>
<dbReference type="RefSeq" id="XP_067511477.1">
    <property type="nucleotide sequence ID" value="XM_067655376.1"/>
</dbReference>
<evidence type="ECO:0000313" key="2">
    <source>
        <dbReference type="Proteomes" id="UP000009138"/>
    </source>
</evidence>
<reference evidence="1 2" key="1">
    <citation type="journal article" date="2009" name="PLoS Genet.">
        <title>Genomic analysis of the basal lineage fungus Rhizopus oryzae reveals a whole-genome duplication.</title>
        <authorList>
            <person name="Ma L.-J."/>
            <person name="Ibrahim A.S."/>
            <person name="Skory C."/>
            <person name="Grabherr M.G."/>
            <person name="Burger G."/>
            <person name="Butler M."/>
            <person name="Elias M."/>
            <person name="Idnurm A."/>
            <person name="Lang B.F."/>
            <person name="Sone T."/>
            <person name="Abe A."/>
            <person name="Calvo S.E."/>
            <person name="Corrochano L.M."/>
            <person name="Engels R."/>
            <person name="Fu J."/>
            <person name="Hansberg W."/>
            <person name="Kim J.-M."/>
            <person name="Kodira C.D."/>
            <person name="Koehrsen M.J."/>
            <person name="Liu B."/>
            <person name="Miranda-Saavedra D."/>
            <person name="O'Leary S."/>
            <person name="Ortiz-Castellanos L."/>
            <person name="Poulter R."/>
            <person name="Rodriguez-Romero J."/>
            <person name="Ruiz-Herrera J."/>
            <person name="Shen Y.-Q."/>
            <person name="Zeng Q."/>
            <person name="Galagan J."/>
            <person name="Birren B.W."/>
            <person name="Cuomo C.A."/>
            <person name="Wickes B.L."/>
        </authorList>
    </citation>
    <scope>NUCLEOTIDE SEQUENCE [LARGE SCALE GENOMIC DNA]</scope>
    <source>
        <strain evidence="2">RA 99-880 / ATCC MYA-4621 / FGSC 9543 / NRRL 43880</strain>
    </source>
</reference>
<name>I1BIQ1_RHIO9</name>
<sequence length="51" mass="6064">MCLWISFDRLQLQSNNLHICYIHIDCNNQKCIPLPPKDNKLGNSYKNNCLW</sequence>
<organism evidence="1 2">
    <name type="scientific">Rhizopus delemar (strain RA 99-880 / ATCC MYA-4621 / FGSC 9543 / NRRL 43880)</name>
    <name type="common">Mucormycosis agent</name>
    <name type="synonym">Rhizopus arrhizus var. delemar</name>
    <dbReference type="NCBI Taxonomy" id="246409"/>
    <lineage>
        <taxon>Eukaryota</taxon>
        <taxon>Fungi</taxon>
        <taxon>Fungi incertae sedis</taxon>
        <taxon>Mucoromycota</taxon>
        <taxon>Mucoromycotina</taxon>
        <taxon>Mucoromycetes</taxon>
        <taxon>Mucorales</taxon>
        <taxon>Mucorineae</taxon>
        <taxon>Rhizopodaceae</taxon>
        <taxon>Rhizopus</taxon>
    </lineage>
</organism>
<dbReference type="AlphaFoldDB" id="I1BIQ1"/>
<gene>
    <name evidence="1" type="ORF">RO3G_00785</name>
</gene>
<protein>
    <submittedName>
        <fullName evidence="1">Uncharacterized protein</fullName>
    </submittedName>
</protein>
<accession>I1BIQ1</accession>
<dbReference type="GeneID" id="93607757"/>
<proteinExistence type="predicted"/>
<evidence type="ECO:0000313" key="1">
    <source>
        <dbReference type="EMBL" id="EIE76081.1"/>
    </source>
</evidence>
<dbReference type="Proteomes" id="UP000009138">
    <property type="component" value="Unassembled WGS sequence"/>
</dbReference>
<dbReference type="InParanoid" id="I1BIQ1"/>